<evidence type="ECO:0000256" key="1">
    <source>
        <dbReference type="ARBA" id="ARBA00004651"/>
    </source>
</evidence>
<evidence type="ECO:0000256" key="4">
    <source>
        <dbReference type="ARBA" id="ARBA00022989"/>
    </source>
</evidence>
<dbReference type="PANTHER" id="PTHR43738">
    <property type="entry name" value="ABC TRANSPORTER, MEMBRANE PROTEIN"/>
    <property type="match status" value="1"/>
</dbReference>
<feature type="domain" description="ABC3 transporter permease C-terminal" evidence="7">
    <location>
        <begin position="261"/>
        <end position="375"/>
    </location>
</feature>
<proteinExistence type="predicted"/>
<evidence type="ECO:0000313" key="10">
    <source>
        <dbReference type="Proteomes" id="UP000600139"/>
    </source>
</evidence>
<keyword evidence="10" id="KW-1185">Reference proteome</keyword>
<dbReference type="PANTHER" id="PTHR43738:SF3">
    <property type="entry name" value="ABC TRANSPORTER PERMEASE"/>
    <property type="match status" value="1"/>
</dbReference>
<comment type="subcellular location">
    <subcellularLocation>
        <location evidence="1">Cell membrane</location>
        <topology evidence="1">Multi-pass membrane protein</topology>
    </subcellularLocation>
</comment>
<evidence type="ECO:0000256" key="6">
    <source>
        <dbReference type="SAM" id="Phobius"/>
    </source>
</evidence>
<dbReference type="Pfam" id="PF02687">
    <property type="entry name" value="FtsX"/>
    <property type="match status" value="1"/>
</dbReference>
<sequence>MRAFLNLLRLSWIQLTRHRVRSVLTVLGVASGMFLFTAVETLQRSLAKATEATAADTTLVVYRQNRYCPSTSRLPEHYADEIRRIPGVREVVPVQIVVNNCGASLDVITFRGVPDGLLKKFAPEIKIVGGSEEAWSDRDDGALLGEVFAARRGLKPGDRFDAAGVAVTVSGIIRSPFAQDNNVAYVKLPFLQQASKTGLGVVTQFNVRVDSSKDLKPVSKAIDERFHSDQAPTDTRPEKAFFAETAAELIELIGFTRWLGFGAVVAVGALVANSLLLIVRGRVKENAVLRTLGYPGRAIGTLVLGEGGMLGLIGGFAGVGLASGFLKWQSFTLGNEGQTLAIQPDAFVVVAGISAALALGIFASLWPAWQAMSQPIVKNLRN</sequence>
<evidence type="ECO:0000256" key="3">
    <source>
        <dbReference type="ARBA" id="ARBA00022692"/>
    </source>
</evidence>
<dbReference type="InterPro" id="IPR003838">
    <property type="entry name" value="ABC3_permease_C"/>
</dbReference>
<feature type="transmembrane region" description="Helical" evidence="6">
    <location>
        <begin position="346"/>
        <end position="369"/>
    </location>
</feature>
<feature type="transmembrane region" description="Helical" evidence="6">
    <location>
        <begin position="258"/>
        <end position="279"/>
    </location>
</feature>
<keyword evidence="5 6" id="KW-0472">Membrane</keyword>
<evidence type="ECO:0000256" key="5">
    <source>
        <dbReference type="ARBA" id="ARBA00023136"/>
    </source>
</evidence>
<comment type="caution">
    <text evidence="9">The sequence shown here is derived from an EMBL/GenBank/DDBJ whole genome shotgun (WGS) entry which is preliminary data.</text>
</comment>
<dbReference type="InterPro" id="IPR025857">
    <property type="entry name" value="MacB_PCD"/>
</dbReference>
<keyword evidence="2" id="KW-1003">Cell membrane</keyword>
<feature type="domain" description="MacB-like periplasmic core" evidence="8">
    <location>
        <begin position="22"/>
        <end position="224"/>
    </location>
</feature>
<accession>A0A934VDP9</accession>
<keyword evidence="3 6" id="KW-0812">Transmembrane</keyword>
<feature type="transmembrane region" description="Helical" evidence="6">
    <location>
        <begin position="20"/>
        <end position="39"/>
    </location>
</feature>
<dbReference type="GO" id="GO:0005886">
    <property type="term" value="C:plasma membrane"/>
    <property type="evidence" value="ECO:0007669"/>
    <property type="project" value="UniProtKB-SubCell"/>
</dbReference>
<evidence type="ECO:0000259" key="7">
    <source>
        <dbReference type="Pfam" id="PF02687"/>
    </source>
</evidence>
<organism evidence="9 10">
    <name type="scientific">Luteolibacter yonseiensis</name>
    <dbReference type="NCBI Taxonomy" id="1144680"/>
    <lineage>
        <taxon>Bacteria</taxon>
        <taxon>Pseudomonadati</taxon>
        <taxon>Verrucomicrobiota</taxon>
        <taxon>Verrucomicrobiia</taxon>
        <taxon>Verrucomicrobiales</taxon>
        <taxon>Verrucomicrobiaceae</taxon>
        <taxon>Luteolibacter</taxon>
    </lineage>
</organism>
<dbReference type="AlphaFoldDB" id="A0A934VDP9"/>
<feature type="transmembrane region" description="Helical" evidence="6">
    <location>
        <begin position="299"/>
        <end position="326"/>
    </location>
</feature>
<keyword evidence="4 6" id="KW-1133">Transmembrane helix</keyword>
<name>A0A934VDP9_9BACT</name>
<evidence type="ECO:0000313" key="9">
    <source>
        <dbReference type="EMBL" id="MBK1818360.1"/>
    </source>
</evidence>
<dbReference type="EMBL" id="JAENIK010000013">
    <property type="protein sequence ID" value="MBK1818360.1"/>
    <property type="molecule type" value="Genomic_DNA"/>
</dbReference>
<dbReference type="Proteomes" id="UP000600139">
    <property type="component" value="Unassembled WGS sequence"/>
</dbReference>
<reference evidence="9" key="1">
    <citation type="submission" date="2021-01" db="EMBL/GenBank/DDBJ databases">
        <title>Modified the classification status of verrucomicrobia.</title>
        <authorList>
            <person name="Feng X."/>
        </authorList>
    </citation>
    <scope>NUCLEOTIDE SEQUENCE</scope>
    <source>
        <strain evidence="9">JCM 18052</strain>
    </source>
</reference>
<dbReference type="Pfam" id="PF12704">
    <property type="entry name" value="MacB_PCD"/>
    <property type="match status" value="1"/>
</dbReference>
<dbReference type="RefSeq" id="WP_200353307.1">
    <property type="nucleotide sequence ID" value="NZ_BAABHZ010000002.1"/>
</dbReference>
<gene>
    <name evidence="9" type="ORF">JIN84_22265</name>
</gene>
<dbReference type="InterPro" id="IPR051125">
    <property type="entry name" value="ABC-4/HrtB_transporter"/>
</dbReference>
<protein>
    <submittedName>
        <fullName evidence="9">ABC transporter permease</fullName>
    </submittedName>
</protein>
<evidence type="ECO:0000259" key="8">
    <source>
        <dbReference type="Pfam" id="PF12704"/>
    </source>
</evidence>
<evidence type="ECO:0000256" key="2">
    <source>
        <dbReference type="ARBA" id="ARBA00022475"/>
    </source>
</evidence>